<evidence type="ECO:0000313" key="3">
    <source>
        <dbReference type="Proteomes" id="UP001386955"/>
    </source>
</evidence>
<feature type="compositionally biased region" description="Basic and acidic residues" evidence="1">
    <location>
        <begin position="135"/>
        <end position="157"/>
    </location>
</feature>
<proteinExistence type="predicted"/>
<protein>
    <submittedName>
        <fullName evidence="2">Uncharacterized protein</fullName>
    </submittedName>
</protein>
<dbReference type="AlphaFoldDB" id="A0AAN9NRZ1"/>
<dbReference type="Proteomes" id="UP001386955">
    <property type="component" value="Unassembled WGS sequence"/>
</dbReference>
<comment type="caution">
    <text evidence="2">The sequence shown here is derived from an EMBL/GenBank/DDBJ whole genome shotgun (WGS) entry which is preliminary data.</text>
</comment>
<feature type="region of interest" description="Disordered" evidence="1">
    <location>
        <begin position="131"/>
        <end position="157"/>
    </location>
</feature>
<evidence type="ECO:0000256" key="1">
    <source>
        <dbReference type="SAM" id="MobiDB-lite"/>
    </source>
</evidence>
<organism evidence="2 3">
    <name type="scientific">Psophocarpus tetragonolobus</name>
    <name type="common">Winged bean</name>
    <name type="synonym">Dolichos tetragonolobus</name>
    <dbReference type="NCBI Taxonomy" id="3891"/>
    <lineage>
        <taxon>Eukaryota</taxon>
        <taxon>Viridiplantae</taxon>
        <taxon>Streptophyta</taxon>
        <taxon>Embryophyta</taxon>
        <taxon>Tracheophyta</taxon>
        <taxon>Spermatophyta</taxon>
        <taxon>Magnoliopsida</taxon>
        <taxon>eudicotyledons</taxon>
        <taxon>Gunneridae</taxon>
        <taxon>Pentapetalae</taxon>
        <taxon>rosids</taxon>
        <taxon>fabids</taxon>
        <taxon>Fabales</taxon>
        <taxon>Fabaceae</taxon>
        <taxon>Papilionoideae</taxon>
        <taxon>50 kb inversion clade</taxon>
        <taxon>NPAAA clade</taxon>
        <taxon>indigoferoid/millettioid clade</taxon>
        <taxon>Phaseoleae</taxon>
        <taxon>Psophocarpus</taxon>
    </lineage>
</organism>
<name>A0AAN9NRZ1_PSOTE</name>
<dbReference type="EMBL" id="JAYMYS010000040">
    <property type="protein sequence ID" value="KAK7375808.1"/>
    <property type="molecule type" value="Genomic_DNA"/>
</dbReference>
<accession>A0AAN9NRZ1</accession>
<gene>
    <name evidence="2" type="ORF">VNO78_35119</name>
</gene>
<keyword evidence="3" id="KW-1185">Reference proteome</keyword>
<reference evidence="2 3" key="1">
    <citation type="submission" date="2024-01" db="EMBL/GenBank/DDBJ databases">
        <title>The genomes of 5 underutilized Papilionoideae crops provide insights into root nodulation and disease resistanc.</title>
        <authorList>
            <person name="Jiang F."/>
        </authorList>
    </citation>
    <scope>NUCLEOTIDE SEQUENCE [LARGE SCALE GENOMIC DNA]</scope>
    <source>
        <strain evidence="2">DUOXIRENSHENG_FW03</strain>
        <tissue evidence="2">Leaves</tissue>
    </source>
</reference>
<evidence type="ECO:0000313" key="2">
    <source>
        <dbReference type="EMBL" id="KAK7375808.1"/>
    </source>
</evidence>
<sequence length="157" mass="17963">MISTFNCAPETRSKHARPVCFFHDMLWSRVSSSGLLALEEVVSVPDICNIESYRNRISLSCHMRTLFTFSLFSSRFNICSRKSSFPCRSKLSKLLTNLSFNDRGKNTFRPGLTITNLTDPTPSFTPMYRTLSTRSSKENTAKSFRSERRREGALQLT</sequence>